<evidence type="ECO:0000256" key="6">
    <source>
        <dbReference type="ARBA" id="ARBA00023125"/>
    </source>
</evidence>
<protein>
    <recommendedName>
        <fullName evidence="11">BED-type domain-containing protein</fullName>
    </recommendedName>
</protein>
<evidence type="ECO:0000256" key="1">
    <source>
        <dbReference type="ARBA" id="ARBA00004123"/>
    </source>
</evidence>
<evidence type="ECO:0000256" key="8">
    <source>
        <dbReference type="ARBA" id="ARBA00023242"/>
    </source>
</evidence>
<keyword evidence="2" id="KW-0479">Metal-binding</keyword>
<comment type="subcellular location">
    <subcellularLocation>
        <location evidence="1">Nucleus</location>
    </subcellularLocation>
</comment>
<dbReference type="InterPro" id="IPR052035">
    <property type="entry name" value="ZnF_BED_domain_contain"/>
</dbReference>
<organism evidence="12 13">
    <name type="scientific">Loxostege sticticalis</name>
    <name type="common">Beet webworm moth</name>
    <dbReference type="NCBI Taxonomy" id="481309"/>
    <lineage>
        <taxon>Eukaryota</taxon>
        <taxon>Metazoa</taxon>
        <taxon>Ecdysozoa</taxon>
        <taxon>Arthropoda</taxon>
        <taxon>Hexapoda</taxon>
        <taxon>Insecta</taxon>
        <taxon>Pterygota</taxon>
        <taxon>Neoptera</taxon>
        <taxon>Endopterygota</taxon>
        <taxon>Lepidoptera</taxon>
        <taxon>Glossata</taxon>
        <taxon>Ditrysia</taxon>
        <taxon>Pyraloidea</taxon>
        <taxon>Crambidae</taxon>
        <taxon>Pyraustinae</taxon>
        <taxon>Loxostege</taxon>
    </lineage>
</organism>
<dbReference type="SUPFAM" id="SSF57667">
    <property type="entry name" value="beta-beta-alpha zinc fingers"/>
    <property type="match status" value="1"/>
</dbReference>
<comment type="caution">
    <text evidence="12">The sequence shown here is derived from an EMBL/GenBank/DDBJ whole genome shotgun (WGS) entry which is preliminary data.</text>
</comment>
<keyword evidence="3 9" id="KW-0863">Zinc-finger</keyword>
<feature type="region of interest" description="Disordered" evidence="10">
    <location>
        <begin position="508"/>
        <end position="527"/>
    </location>
</feature>
<gene>
    <name evidence="12" type="ORF">ABMA28_014493</name>
</gene>
<keyword evidence="6" id="KW-0238">DNA-binding</keyword>
<feature type="domain" description="BED-type" evidence="11">
    <location>
        <begin position="8"/>
        <end position="63"/>
    </location>
</feature>
<dbReference type="SMART" id="SM00614">
    <property type="entry name" value="ZnF_BED"/>
    <property type="match status" value="1"/>
</dbReference>
<dbReference type="InterPro" id="IPR008906">
    <property type="entry name" value="HATC_C_dom"/>
</dbReference>
<keyword evidence="7" id="KW-0804">Transcription</keyword>
<dbReference type="EMBL" id="JBEDNZ010000005">
    <property type="protein sequence ID" value="KAL0842372.1"/>
    <property type="molecule type" value="Genomic_DNA"/>
</dbReference>
<dbReference type="PANTHER" id="PTHR46481:SF10">
    <property type="entry name" value="ZINC FINGER BED DOMAIN-CONTAINING PROTEIN 39"/>
    <property type="match status" value="1"/>
</dbReference>
<evidence type="ECO:0000256" key="3">
    <source>
        <dbReference type="ARBA" id="ARBA00022771"/>
    </source>
</evidence>
<dbReference type="SUPFAM" id="SSF53098">
    <property type="entry name" value="Ribonuclease H-like"/>
    <property type="match status" value="1"/>
</dbReference>
<dbReference type="GO" id="GO:0009791">
    <property type="term" value="P:post-embryonic development"/>
    <property type="evidence" value="ECO:0007669"/>
    <property type="project" value="UniProtKB-ARBA"/>
</dbReference>
<dbReference type="PROSITE" id="PS50808">
    <property type="entry name" value="ZF_BED"/>
    <property type="match status" value="1"/>
</dbReference>
<evidence type="ECO:0000256" key="5">
    <source>
        <dbReference type="ARBA" id="ARBA00023015"/>
    </source>
</evidence>
<evidence type="ECO:0000259" key="11">
    <source>
        <dbReference type="PROSITE" id="PS50808"/>
    </source>
</evidence>
<dbReference type="Proteomes" id="UP001549921">
    <property type="component" value="Unassembled WGS sequence"/>
</dbReference>
<evidence type="ECO:0000313" key="12">
    <source>
        <dbReference type="EMBL" id="KAL0842372.1"/>
    </source>
</evidence>
<accession>A0ABD0TH10</accession>
<reference evidence="12 13" key="1">
    <citation type="submission" date="2024-06" db="EMBL/GenBank/DDBJ databases">
        <title>A chromosome-level genome assembly of beet webworm, Loxostege sticticalis.</title>
        <authorList>
            <person name="Zhang Y."/>
        </authorList>
    </citation>
    <scope>NUCLEOTIDE SEQUENCE [LARGE SCALE GENOMIC DNA]</scope>
    <source>
        <strain evidence="12">AQ028</strain>
        <tissue evidence="12">Male pupae</tissue>
    </source>
</reference>
<name>A0ABD0TH10_LOXSC</name>
<dbReference type="GO" id="GO:0005634">
    <property type="term" value="C:nucleus"/>
    <property type="evidence" value="ECO:0007669"/>
    <property type="project" value="UniProtKB-SubCell"/>
</dbReference>
<dbReference type="AlphaFoldDB" id="A0ABD0TH10"/>
<evidence type="ECO:0000256" key="9">
    <source>
        <dbReference type="PROSITE-ProRule" id="PRU00027"/>
    </source>
</evidence>
<proteinExistence type="predicted"/>
<keyword evidence="8" id="KW-0539">Nucleus</keyword>
<dbReference type="Pfam" id="PF02892">
    <property type="entry name" value="zf-BED"/>
    <property type="match status" value="1"/>
</dbReference>
<evidence type="ECO:0000256" key="7">
    <source>
        <dbReference type="ARBA" id="ARBA00023163"/>
    </source>
</evidence>
<dbReference type="InterPro" id="IPR036236">
    <property type="entry name" value="Znf_C2H2_sf"/>
</dbReference>
<dbReference type="InterPro" id="IPR003656">
    <property type="entry name" value="Znf_BED"/>
</dbReference>
<dbReference type="GO" id="GO:0003677">
    <property type="term" value="F:DNA binding"/>
    <property type="evidence" value="ECO:0007669"/>
    <property type="project" value="UniProtKB-KW"/>
</dbReference>
<evidence type="ECO:0000313" key="13">
    <source>
        <dbReference type="Proteomes" id="UP001549921"/>
    </source>
</evidence>
<sequence length="652" mass="74092">MGDSSSGAKKSGVWTYFVEADQNCAKCNLCEAKLSRGGEGRKRGTSTLKKHLQFKHKAEFDKIFGPALAATTSNESTSIASTSADCNSQTSQYSVSHRPLLKQPSLAETLEKKKVWDINDSRAKRVHYLIGEMIAVDNEPFAIVESHEGFRRLLNNILPQYQIPGRNYFSENIISDIYQRVVSKIRANIAPAEYISFTTDLWTCQVNKLCFMSCTAHWLSEDYELNHAVLNMKVFPESHTAENIKNCLRDCISDWDISVTKVRAVVHDNAANVSKGVSDANFPSIRCFIHTLQLVINDAIAANPSVVATVSAARRIVTHFNHSGYKKLHEIQEELNLPKNKLHQDVLTRWNSTYYLLERISEQRRAISVYFTEAHNLNFNNLTSSQWEIVQQLIILLKPFEEITKITSSTLSPISDVIPHAATLLRYLQKPELAGKTCSIDDFRCSLIDNMKMVTRFNHEKLHGEAAYFLSTFLDPRYKSVFYNAFQVEQARQAVLREALIISLEYDNDDEHDDAGPSKNKRSRPETNDVASEAHDLFWSCFEETADNNDALTSRAQPKNSAASELDHYLSTARAARNTDPYKWWGCNRGHYPILSKVSAKYISTPASSIYSERLFSEAGLIYEKKRSRLNADRAEKMAFLHHNLPILNYKY</sequence>
<evidence type="ECO:0000256" key="4">
    <source>
        <dbReference type="ARBA" id="ARBA00022833"/>
    </source>
</evidence>
<evidence type="ECO:0000256" key="10">
    <source>
        <dbReference type="SAM" id="MobiDB-lite"/>
    </source>
</evidence>
<dbReference type="Pfam" id="PF05699">
    <property type="entry name" value="Dimer_Tnp_hAT"/>
    <property type="match status" value="1"/>
</dbReference>
<keyword evidence="4" id="KW-0862">Zinc</keyword>
<dbReference type="PANTHER" id="PTHR46481">
    <property type="entry name" value="ZINC FINGER BED DOMAIN-CONTAINING PROTEIN 4"/>
    <property type="match status" value="1"/>
</dbReference>
<keyword evidence="5" id="KW-0805">Transcription regulation</keyword>
<dbReference type="InterPro" id="IPR012337">
    <property type="entry name" value="RNaseH-like_sf"/>
</dbReference>
<dbReference type="GO" id="GO:0008270">
    <property type="term" value="F:zinc ion binding"/>
    <property type="evidence" value="ECO:0007669"/>
    <property type="project" value="UniProtKB-KW"/>
</dbReference>
<evidence type="ECO:0000256" key="2">
    <source>
        <dbReference type="ARBA" id="ARBA00022723"/>
    </source>
</evidence>